<dbReference type="CDD" id="cd07906">
    <property type="entry name" value="Adenylation_DNA_ligase_LigD_LigC"/>
    <property type="match status" value="1"/>
</dbReference>
<feature type="domain" description="ATP-dependent DNA ligase family profile" evidence="21">
    <location>
        <begin position="87"/>
        <end position="217"/>
    </location>
</feature>
<dbReference type="InterPro" id="IPR012310">
    <property type="entry name" value="DNA_ligase_ATP-dep_cent"/>
</dbReference>
<evidence type="ECO:0000256" key="16">
    <source>
        <dbReference type="ARBA" id="ARBA00023204"/>
    </source>
</evidence>
<evidence type="ECO:0000256" key="12">
    <source>
        <dbReference type="ARBA" id="ARBA00022840"/>
    </source>
</evidence>
<evidence type="ECO:0000256" key="5">
    <source>
        <dbReference type="ARBA" id="ARBA00022695"/>
    </source>
</evidence>
<dbReference type="EMBL" id="VYQF01000001">
    <property type="protein sequence ID" value="KAA9042193.1"/>
    <property type="molecule type" value="Genomic_DNA"/>
</dbReference>
<evidence type="ECO:0000256" key="11">
    <source>
        <dbReference type="ARBA" id="ARBA00022839"/>
    </source>
</evidence>
<dbReference type="Pfam" id="PF01068">
    <property type="entry name" value="DNA_ligase_A_M"/>
    <property type="match status" value="1"/>
</dbReference>
<dbReference type="CDD" id="cd07971">
    <property type="entry name" value="OBF_DNA_ligase_LigD"/>
    <property type="match status" value="1"/>
</dbReference>
<dbReference type="InterPro" id="IPR012309">
    <property type="entry name" value="DNA_ligase_ATP-dep_C"/>
</dbReference>
<dbReference type="GO" id="GO:0006310">
    <property type="term" value="P:DNA recombination"/>
    <property type="evidence" value="ECO:0007669"/>
    <property type="project" value="UniProtKB-KW"/>
</dbReference>
<evidence type="ECO:0000256" key="14">
    <source>
        <dbReference type="ARBA" id="ARBA00023125"/>
    </source>
</evidence>
<name>A0A5J5IPJ3_9BACT</name>
<dbReference type="InterPro" id="IPR014146">
    <property type="entry name" value="LigD_ligase_dom"/>
</dbReference>
<dbReference type="NCBIfam" id="TIGR02776">
    <property type="entry name" value="NHEJ_ligase_prk"/>
    <property type="match status" value="1"/>
</dbReference>
<keyword evidence="7" id="KW-0479">Metal-binding</keyword>
<evidence type="ECO:0000313" key="22">
    <source>
        <dbReference type="EMBL" id="KAA9042193.1"/>
    </source>
</evidence>
<protein>
    <recommendedName>
        <fullName evidence="2">DNA ligase (ATP)</fullName>
        <ecNumber evidence="2">6.5.1.1</ecNumber>
    </recommendedName>
    <alternativeName>
        <fullName evidence="19">NHEJ DNA polymerase</fullName>
    </alternativeName>
</protein>
<keyword evidence="3 22" id="KW-0436">Ligase</keyword>
<comment type="catalytic activity">
    <reaction evidence="20">
        <text>ATP + (deoxyribonucleotide)n-3'-hydroxyl + 5'-phospho-(deoxyribonucleotide)m = (deoxyribonucleotide)n+m + AMP + diphosphate.</text>
        <dbReference type="EC" id="6.5.1.1"/>
    </reaction>
</comment>
<keyword evidence="14" id="KW-0238">DNA-binding</keyword>
<evidence type="ECO:0000256" key="3">
    <source>
        <dbReference type="ARBA" id="ARBA00022598"/>
    </source>
</evidence>
<dbReference type="RefSeq" id="WP_150414322.1">
    <property type="nucleotide sequence ID" value="NZ_VYQF01000001.1"/>
</dbReference>
<dbReference type="GO" id="GO:0003887">
    <property type="term" value="F:DNA-directed DNA polymerase activity"/>
    <property type="evidence" value="ECO:0007669"/>
    <property type="project" value="UniProtKB-KW"/>
</dbReference>
<dbReference type="GO" id="GO:0004527">
    <property type="term" value="F:exonuclease activity"/>
    <property type="evidence" value="ECO:0007669"/>
    <property type="project" value="UniProtKB-KW"/>
</dbReference>
<evidence type="ECO:0000256" key="7">
    <source>
        <dbReference type="ARBA" id="ARBA00022723"/>
    </source>
</evidence>
<dbReference type="InterPro" id="IPR052171">
    <property type="entry name" value="NHEJ_LigD"/>
</dbReference>
<dbReference type="PROSITE" id="PS50160">
    <property type="entry name" value="DNA_LIGASE_A3"/>
    <property type="match status" value="1"/>
</dbReference>
<dbReference type="GO" id="GO:0003677">
    <property type="term" value="F:DNA binding"/>
    <property type="evidence" value="ECO:0007669"/>
    <property type="project" value="UniProtKB-KW"/>
</dbReference>
<keyword evidence="11" id="KW-0269">Exonuclease</keyword>
<dbReference type="SUPFAM" id="SSF56091">
    <property type="entry name" value="DNA ligase/mRNA capping enzyme, catalytic domain"/>
    <property type="match status" value="1"/>
</dbReference>
<accession>A0A5J5IPJ3</accession>
<keyword evidence="6" id="KW-0540">Nuclease</keyword>
<keyword evidence="18" id="KW-0511">Multifunctional enzyme</keyword>
<dbReference type="Pfam" id="PF21686">
    <property type="entry name" value="LigD_Prim-Pol"/>
    <property type="match status" value="1"/>
</dbReference>
<dbReference type="Gene3D" id="3.90.920.10">
    <property type="entry name" value="DNA primase, PRIM domain"/>
    <property type="match status" value="1"/>
</dbReference>
<dbReference type="AlphaFoldDB" id="A0A5J5IPJ3"/>
<comment type="cofactor">
    <cofactor evidence="1">
        <name>Mn(2+)</name>
        <dbReference type="ChEBI" id="CHEBI:29035"/>
    </cofactor>
</comment>
<evidence type="ECO:0000256" key="4">
    <source>
        <dbReference type="ARBA" id="ARBA00022679"/>
    </source>
</evidence>
<keyword evidence="15" id="KW-0233">DNA recombination</keyword>
<dbReference type="Gene3D" id="2.40.50.140">
    <property type="entry name" value="Nucleic acid-binding proteins"/>
    <property type="match status" value="1"/>
</dbReference>
<evidence type="ECO:0000256" key="9">
    <source>
        <dbReference type="ARBA" id="ARBA00022763"/>
    </source>
</evidence>
<keyword evidence="5" id="KW-0548">Nucleotidyltransferase</keyword>
<keyword evidence="16" id="KW-0234">DNA repair</keyword>
<evidence type="ECO:0000256" key="6">
    <source>
        <dbReference type="ARBA" id="ARBA00022722"/>
    </source>
</evidence>
<dbReference type="NCBIfam" id="TIGR02778">
    <property type="entry name" value="ligD_pol"/>
    <property type="match status" value="1"/>
</dbReference>
<dbReference type="NCBIfam" id="TIGR02779">
    <property type="entry name" value="NHEJ_ligase_lig"/>
    <property type="match status" value="1"/>
</dbReference>
<evidence type="ECO:0000256" key="18">
    <source>
        <dbReference type="ARBA" id="ARBA00023268"/>
    </source>
</evidence>
<evidence type="ECO:0000256" key="17">
    <source>
        <dbReference type="ARBA" id="ARBA00023211"/>
    </source>
</evidence>
<dbReference type="InterPro" id="IPR014143">
    <property type="entry name" value="NHEJ_ligase_prk"/>
</dbReference>
<evidence type="ECO:0000256" key="19">
    <source>
        <dbReference type="ARBA" id="ARBA00029943"/>
    </source>
</evidence>
<comment type="caution">
    <text evidence="22">The sequence shown here is derived from an EMBL/GenBank/DDBJ whole genome shotgun (WGS) entry which is preliminary data.</text>
</comment>
<dbReference type="Gene3D" id="3.30.1490.70">
    <property type="match status" value="1"/>
</dbReference>
<keyword evidence="23" id="KW-1185">Reference proteome</keyword>
<evidence type="ECO:0000256" key="15">
    <source>
        <dbReference type="ARBA" id="ARBA00023172"/>
    </source>
</evidence>
<keyword evidence="13" id="KW-0239">DNA-directed DNA polymerase</keyword>
<dbReference type="EC" id="6.5.1.1" evidence="2"/>
<sequence>MLAKETDKPFDDKDWLFEIKWDGYRAIAEKNKNKILLYSRNGLSFLSTYPIVADQLLKINEDVVVDGEIVVINDKGKPDFQLLQHYAENQDRPIQYYIFDLLKLKGHDTTGLSLIERKELLQKIIPENEVIRYSDHILEKGKSFFKVSEEKDLEGIMAKKMDSKYYPGKRTSDWLKIKHHKTQEAIIAGYTQPLGARKYLGALILAIKDGKRFKYIGHTGGGFNQNSLKEMFEKLQPLVQEKSPFDEKIKTNSPVTWVKPQLICEVKFAEITADGKLRQPVFLHLRNDKDINEVNMANTTAISTVKTKPSTTEEKTGKDDKVFTFGKSKVKATHLSKIYFPEDGITKGDVINYYISMADYILPYLKGRPESLLRNPNGIHGQGFFQKDAAGNVPSYVNSKKLFSESTNKDIDYIICDNEATLTYMNNLGCIEINPWHSTIKSLDNPDYLIIDIDPSEKNSFEQVIEAANVVKQVLDKAGASSFCKTSGASGLHVYVPTGRKYSYEQVKDFAYIICIMASEELKDFTTLERNLQKRGNDKIYMDYLQNRRGQTIASVYSLRPKVGATVSAPLFWKEVKAGLSPQQFTIHNMLEVVKKRGDIFTGILEKGIDLNSCLKKLGA</sequence>
<dbReference type="SUPFAM" id="SSF50249">
    <property type="entry name" value="Nucleic acid-binding proteins"/>
    <property type="match status" value="1"/>
</dbReference>
<evidence type="ECO:0000256" key="2">
    <source>
        <dbReference type="ARBA" id="ARBA00012727"/>
    </source>
</evidence>
<keyword evidence="4" id="KW-0808">Transferase</keyword>
<keyword evidence="12" id="KW-0067">ATP-binding</keyword>
<evidence type="ECO:0000256" key="13">
    <source>
        <dbReference type="ARBA" id="ARBA00022932"/>
    </source>
</evidence>
<organism evidence="22 23">
    <name type="scientific">Ginsengibacter hankyongi</name>
    <dbReference type="NCBI Taxonomy" id="2607284"/>
    <lineage>
        <taxon>Bacteria</taxon>
        <taxon>Pseudomonadati</taxon>
        <taxon>Bacteroidota</taxon>
        <taxon>Chitinophagia</taxon>
        <taxon>Chitinophagales</taxon>
        <taxon>Chitinophagaceae</taxon>
        <taxon>Ginsengibacter</taxon>
    </lineage>
</organism>
<dbReference type="InterPro" id="IPR014145">
    <property type="entry name" value="LigD_pol_dom"/>
</dbReference>
<dbReference type="GO" id="GO:0005524">
    <property type="term" value="F:ATP binding"/>
    <property type="evidence" value="ECO:0007669"/>
    <property type="project" value="UniProtKB-KW"/>
</dbReference>
<dbReference type="PANTHER" id="PTHR42705:SF2">
    <property type="entry name" value="BIFUNCTIONAL NON-HOMOLOGOUS END JOINING PROTEIN LIGD"/>
    <property type="match status" value="1"/>
</dbReference>
<dbReference type="Pfam" id="PF04679">
    <property type="entry name" value="DNA_ligase_A_C"/>
    <property type="match status" value="1"/>
</dbReference>
<keyword evidence="10" id="KW-0378">Hydrolase</keyword>
<dbReference type="Proteomes" id="UP000326903">
    <property type="component" value="Unassembled WGS sequence"/>
</dbReference>
<evidence type="ECO:0000256" key="1">
    <source>
        <dbReference type="ARBA" id="ARBA00001936"/>
    </source>
</evidence>
<evidence type="ECO:0000313" key="23">
    <source>
        <dbReference type="Proteomes" id="UP000326903"/>
    </source>
</evidence>
<reference evidence="22 23" key="1">
    <citation type="submission" date="2019-09" db="EMBL/GenBank/DDBJ databases">
        <title>Draft genome sequence of Ginsengibacter sp. BR5-29.</title>
        <authorList>
            <person name="Im W.-T."/>
        </authorList>
    </citation>
    <scope>NUCLEOTIDE SEQUENCE [LARGE SCALE GENOMIC DNA]</scope>
    <source>
        <strain evidence="22 23">BR5-29</strain>
    </source>
</reference>
<evidence type="ECO:0000256" key="8">
    <source>
        <dbReference type="ARBA" id="ARBA00022741"/>
    </source>
</evidence>
<dbReference type="GO" id="GO:0003910">
    <property type="term" value="F:DNA ligase (ATP) activity"/>
    <property type="evidence" value="ECO:0007669"/>
    <property type="project" value="UniProtKB-EC"/>
</dbReference>
<dbReference type="InterPro" id="IPR012340">
    <property type="entry name" value="NA-bd_OB-fold"/>
</dbReference>
<evidence type="ECO:0000256" key="20">
    <source>
        <dbReference type="ARBA" id="ARBA00034003"/>
    </source>
</evidence>
<dbReference type="GO" id="GO:0046872">
    <property type="term" value="F:metal ion binding"/>
    <property type="evidence" value="ECO:0007669"/>
    <property type="project" value="UniProtKB-KW"/>
</dbReference>
<keyword evidence="9" id="KW-0227">DNA damage</keyword>
<dbReference type="GO" id="GO:0006281">
    <property type="term" value="P:DNA repair"/>
    <property type="evidence" value="ECO:0007669"/>
    <property type="project" value="UniProtKB-KW"/>
</dbReference>
<dbReference type="PANTHER" id="PTHR42705">
    <property type="entry name" value="BIFUNCTIONAL NON-HOMOLOGOUS END JOINING PROTEIN LIGD"/>
    <property type="match status" value="1"/>
</dbReference>
<proteinExistence type="predicted"/>
<dbReference type="Gene3D" id="3.30.470.30">
    <property type="entry name" value="DNA ligase/mRNA capping enzyme"/>
    <property type="match status" value="1"/>
</dbReference>
<dbReference type="CDD" id="cd04865">
    <property type="entry name" value="LigD_Pol_like_2"/>
    <property type="match status" value="1"/>
</dbReference>
<evidence type="ECO:0000259" key="21">
    <source>
        <dbReference type="PROSITE" id="PS50160"/>
    </source>
</evidence>
<evidence type="ECO:0000256" key="10">
    <source>
        <dbReference type="ARBA" id="ARBA00022801"/>
    </source>
</evidence>
<keyword evidence="8" id="KW-0547">Nucleotide-binding</keyword>
<gene>
    <name evidence="22" type="primary">ligD</name>
    <name evidence="22" type="ORF">FW778_09320</name>
</gene>
<keyword evidence="17" id="KW-0464">Manganese</keyword>